<accession>A0A6C0LV49</accession>
<dbReference type="GO" id="GO:0033897">
    <property type="term" value="F:ribonuclease T2 activity"/>
    <property type="evidence" value="ECO:0007669"/>
    <property type="project" value="InterPro"/>
</dbReference>
<protein>
    <submittedName>
        <fullName evidence="2">Uncharacterized protein</fullName>
    </submittedName>
</protein>
<dbReference type="AlphaFoldDB" id="A0A6C0LV49"/>
<proteinExistence type="inferred from homology"/>
<sequence>MNLTFSTLLNMFSYTYATNKMVCGDGVPLCGVLALQTGYGPNEYASIDPCVHGLWPETDSYGTSKCITPTDITNPTSLALCYNNGTNDNVHQLDFEQHEWEKHGLCSGTKNADDFFSQVCEMSTDPLSIMTISKQIGGDIYDISDALTNAGYEVFHIDLQYSQIYLSACAGPDALWKLSYNIDFQYVCGALSSPQAAG</sequence>
<comment type="similarity">
    <text evidence="1">Belongs to the RNase T2 family.</text>
</comment>
<evidence type="ECO:0000313" key="2">
    <source>
        <dbReference type="EMBL" id="QHU33868.1"/>
    </source>
</evidence>
<dbReference type="PROSITE" id="PS00531">
    <property type="entry name" value="RNASE_T2_2"/>
    <property type="match status" value="1"/>
</dbReference>
<organism evidence="2">
    <name type="scientific">viral metagenome</name>
    <dbReference type="NCBI Taxonomy" id="1070528"/>
    <lineage>
        <taxon>unclassified sequences</taxon>
        <taxon>metagenomes</taxon>
        <taxon>organismal metagenomes</taxon>
    </lineage>
</organism>
<reference evidence="2" key="1">
    <citation type="journal article" date="2020" name="Nature">
        <title>Giant virus diversity and host interactions through global metagenomics.</title>
        <authorList>
            <person name="Schulz F."/>
            <person name="Roux S."/>
            <person name="Paez-Espino D."/>
            <person name="Jungbluth S."/>
            <person name="Walsh D.A."/>
            <person name="Denef V.J."/>
            <person name="McMahon K.D."/>
            <person name="Konstantinidis K.T."/>
            <person name="Eloe-Fadrosh E.A."/>
            <person name="Kyrpides N.C."/>
            <person name="Woyke T."/>
        </authorList>
    </citation>
    <scope>NUCLEOTIDE SEQUENCE</scope>
    <source>
        <strain evidence="2">GVMAG-S-1016704-142</strain>
    </source>
</reference>
<dbReference type="InterPro" id="IPR001568">
    <property type="entry name" value="RNase_T2-like"/>
</dbReference>
<dbReference type="Gene3D" id="3.90.730.10">
    <property type="entry name" value="Ribonuclease T2-like"/>
    <property type="match status" value="1"/>
</dbReference>
<dbReference type="InterPro" id="IPR033130">
    <property type="entry name" value="RNase_T2_His_AS_2"/>
</dbReference>
<dbReference type="SUPFAM" id="SSF55895">
    <property type="entry name" value="Ribonuclease Rh-like"/>
    <property type="match status" value="1"/>
</dbReference>
<dbReference type="InterPro" id="IPR036430">
    <property type="entry name" value="RNase_T2-like_sf"/>
</dbReference>
<name>A0A6C0LV49_9ZZZZ</name>
<dbReference type="GO" id="GO:0003723">
    <property type="term" value="F:RNA binding"/>
    <property type="evidence" value="ECO:0007669"/>
    <property type="project" value="InterPro"/>
</dbReference>
<evidence type="ECO:0000256" key="1">
    <source>
        <dbReference type="ARBA" id="ARBA00007469"/>
    </source>
</evidence>
<dbReference type="EMBL" id="MN740564">
    <property type="protein sequence ID" value="QHU33868.1"/>
    <property type="molecule type" value="Genomic_DNA"/>
</dbReference>
<dbReference type="Pfam" id="PF00445">
    <property type="entry name" value="Ribonuclease_T2"/>
    <property type="match status" value="1"/>
</dbReference>